<feature type="signal peptide" evidence="1">
    <location>
        <begin position="1"/>
        <end position="23"/>
    </location>
</feature>
<dbReference type="Proteomes" id="UP000032544">
    <property type="component" value="Unassembled WGS sequence"/>
</dbReference>
<dbReference type="RefSeq" id="WP_045032609.1">
    <property type="nucleotide sequence ID" value="NZ_JRHC01000005.1"/>
</dbReference>
<evidence type="ECO:0000313" key="4">
    <source>
        <dbReference type="Proteomes" id="UP000032544"/>
    </source>
</evidence>
<sequence length="130" mass="14488">MNNPKIFCLNLLLACFVGLSAFAGNGDKVTVEIDFGSLKHPKLKIETNWKEGLSALEALQFVAEVKTHPVGQYVFVDEIDGVKGVPNQSVWYYKINGEPAKKIAIDQPLENGDKITWIYKQDVCSSKEDK</sequence>
<evidence type="ECO:0000259" key="2">
    <source>
        <dbReference type="Pfam" id="PF14478"/>
    </source>
</evidence>
<dbReference type="OrthoDB" id="1093906at2"/>
<comment type="caution">
    <text evidence="3">The sequence shown here is derived from an EMBL/GenBank/DDBJ whole genome shotgun (WGS) entry which is preliminary data.</text>
</comment>
<keyword evidence="4" id="KW-1185">Reference proteome</keyword>
<evidence type="ECO:0000313" key="3">
    <source>
        <dbReference type="EMBL" id="KJF42705.1"/>
    </source>
</evidence>
<feature type="domain" description="Transcobalamin-like C-terminal" evidence="2">
    <location>
        <begin position="52"/>
        <end position="120"/>
    </location>
</feature>
<dbReference type="InterPro" id="IPR027954">
    <property type="entry name" value="Transcobalamin-like_C"/>
</dbReference>
<dbReference type="Pfam" id="PF14478">
    <property type="entry name" value="DUF4430"/>
    <property type="match status" value="1"/>
</dbReference>
<dbReference type="EMBL" id="JRHC01000005">
    <property type="protein sequence ID" value="KJF42705.1"/>
    <property type="molecule type" value="Genomic_DNA"/>
</dbReference>
<protein>
    <recommendedName>
        <fullName evidence="2">Transcobalamin-like C-terminal domain-containing protein</fullName>
    </recommendedName>
</protein>
<accession>A0A0D8J6Y0</accession>
<proteinExistence type="predicted"/>
<feature type="chain" id="PRO_5002330704" description="Transcobalamin-like C-terminal domain-containing protein" evidence="1">
    <location>
        <begin position="24"/>
        <end position="130"/>
    </location>
</feature>
<organism evidence="3 4">
    <name type="scientific">Draconibacterium sediminis</name>
    <dbReference type="NCBI Taxonomy" id="1544798"/>
    <lineage>
        <taxon>Bacteria</taxon>
        <taxon>Pseudomonadati</taxon>
        <taxon>Bacteroidota</taxon>
        <taxon>Bacteroidia</taxon>
        <taxon>Marinilabiliales</taxon>
        <taxon>Prolixibacteraceae</taxon>
        <taxon>Draconibacterium</taxon>
    </lineage>
</organism>
<gene>
    <name evidence="3" type="ORF">LH29_19440</name>
</gene>
<keyword evidence="1" id="KW-0732">Signal</keyword>
<dbReference type="AlphaFoldDB" id="A0A0D8J6Y0"/>
<dbReference type="Gene3D" id="2.170.130.30">
    <property type="match status" value="1"/>
</dbReference>
<reference evidence="3 4" key="1">
    <citation type="submission" date="2014-09" db="EMBL/GenBank/DDBJ databases">
        <title>Draft Genome Sequence of Draconibacterium sp. JN14CK-3.</title>
        <authorList>
            <person name="Dong C."/>
            <person name="Lai Q."/>
            <person name="Shao Z."/>
        </authorList>
    </citation>
    <scope>NUCLEOTIDE SEQUENCE [LARGE SCALE GENOMIC DNA]</scope>
    <source>
        <strain evidence="3 4">JN14CK-3</strain>
    </source>
</reference>
<name>A0A0D8J6Y0_9BACT</name>
<evidence type="ECO:0000256" key="1">
    <source>
        <dbReference type="SAM" id="SignalP"/>
    </source>
</evidence>